<evidence type="ECO:0000256" key="1">
    <source>
        <dbReference type="ARBA" id="ARBA00023015"/>
    </source>
</evidence>
<keyword evidence="2" id="KW-0238">DNA-binding</keyword>
<feature type="domain" description="HTH marR-type" evidence="4">
    <location>
        <begin position="2"/>
        <end position="135"/>
    </location>
</feature>
<comment type="caution">
    <text evidence="5">The sequence shown here is derived from an EMBL/GenBank/DDBJ whole genome shotgun (WGS) entry which is preliminary data.</text>
</comment>
<evidence type="ECO:0000313" key="5">
    <source>
        <dbReference type="EMBL" id="NHO65588.1"/>
    </source>
</evidence>
<dbReference type="PANTHER" id="PTHR33164:SF64">
    <property type="entry name" value="TRANSCRIPTIONAL REGULATOR SLYA"/>
    <property type="match status" value="1"/>
</dbReference>
<dbReference type="GO" id="GO:0003700">
    <property type="term" value="F:DNA-binding transcription factor activity"/>
    <property type="evidence" value="ECO:0007669"/>
    <property type="project" value="InterPro"/>
</dbReference>
<evidence type="ECO:0000256" key="2">
    <source>
        <dbReference type="ARBA" id="ARBA00023125"/>
    </source>
</evidence>
<sequence>MDKRLFYLMNIAQHRVFKYADAESEKRIGLSVTQSAALMFIATNEGCLQKALSEATGLNQSAVTGLVGRMMKNDLIDRKICPEDGRASRLYLSAKGQAKLPEVFPLIGELNKKLTAGMSTTEIDVVTKFLNNLIKEFS</sequence>
<reference evidence="5" key="1">
    <citation type="submission" date="2020-03" db="EMBL/GenBank/DDBJ databases">
        <authorList>
            <person name="Guo F."/>
        </authorList>
    </citation>
    <scope>NUCLEOTIDE SEQUENCE</scope>
    <source>
        <strain evidence="5">JCM 30134</strain>
    </source>
</reference>
<gene>
    <name evidence="5" type="ORF">G8770_08555</name>
</gene>
<dbReference type="Gene3D" id="1.10.10.10">
    <property type="entry name" value="Winged helix-like DNA-binding domain superfamily/Winged helix DNA-binding domain"/>
    <property type="match status" value="1"/>
</dbReference>
<dbReference type="InterPro" id="IPR039422">
    <property type="entry name" value="MarR/SlyA-like"/>
</dbReference>
<dbReference type="Pfam" id="PF12802">
    <property type="entry name" value="MarR_2"/>
    <property type="match status" value="1"/>
</dbReference>
<evidence type="ECO:0000259" key="4">
    <source>
        <dbReference type="PROSITE" id="PS50995"/>
    </source>
</evidence>
<evidence type="ECO:0000256" key="3">
    <source>
        <dbReference type="ARBA" id="ARBA00023163"/>
    </source>
</evidence>
<keyword evidence="3" id="KW-0804">Transcription</keyword>
<dbReference type="SMART" id="SM00347">
    <property type="entry name" value="HTH_MARR"/>
    <property type="match status" value="1"/>
</dbReference>
<dbReference type="PANTHER" id="PTHR33164">
    <property type="entry name" value="TRANSCRIPTIONAL REGULATOR, MARR FAMILY"/>
    <property type="match status" value="1"/>
</dbReference>
<organism evidence="5 6">
    <name type="scientific">Pseudomaricurvus hydrocarbonicus</name>
    <dbReference type="NCBI Taxonomy" id="1470433"/>
    <lineage>
        <taxon>Bacteria</taxon>
        <taxon>Pseudomonadati</taxon>
        <taxon>Pseudomonadota</taxon>
        <taxon>Gammaproteobacteria</taxon>
        <taxon>Cellvibrionales</taxon>
        <taxon>Cellvibrionaceae</taxon>
        <taxon>Pseudomaricurvus</taxon>
    </lineage>
</organism>
<dbReference type="InterPro" id="IPR036390">
    <property type="entry name" value="WH_DNA-bd_sf"/>
</dbReference>
<keyword evidence="1" id="KW-0805">Transcription regulation</keyword>
<proteinExistence type="predicted"/>
<evidence type="ECO:0000313" key="6">
    <source>
        <dbReference type="Proteomes" id="UP000787472"/>
    </source>
</evidence>
<dbReference type="PROSITE" id="PS50995">
    <property type="entry name" value="HTH_MARR_2"/>
    <property type="match status" value="1"/>
</dbReference>
<keyword evidence="6" id="KW-1185">Reference proteome</keyword>
<dbReference type="GO" id="GO:0006950">
    <property type="term" value="P:response to stress"/>
    <property type="evidence" value="ECO:0007669"/>
    <property type="project" value="TreeGrafter"/>
</dbReference>
<dbReference type="SUPFAM" id="SSF46785">
    <property type="entry name" value="Winged helix' DNA-binding domain"/>
    <property type="match status" value="1"/>
</dbReference>
<accession>A0A9E5MLV6</accession>
<protein>
    <submittedName>
        <fullName evidence="5">Winged helix-turn-helix transcriptional regulator</fullName>
    </submittedName>
</protein>
<dbReference type="Proteomes" id="UP000787472">
    <property type="component" value="Unassembled WGS sequence"/>
</dbReference>
<dbReference type="EMBL" id="JAAONZ010000004">
    <property type="protein sequence ID" value="NHO65588.1"/>
    <property type="molecule type" value="Genomic_DNA"/>
</dbReference>
<dbReference type="AlphaFoldDB" id="A0A9E5MLV6"/>
<dbReference type="InterPro" id="IPR036388">
    <property type="entry name" value="WH-like_DNA-bd_sf"/>
</dbReference>
<dbReference type="InterPro" id="IPR000835">
    <property type="entry name" value="HTH_MarR-typ"/>
</dbReference>
<name>A0A9E5MLV6_9GAMM</name>
<dbReference type="GO" id="GO:0003677">
    <property type="term" value="F:DNA binding"/>
    <property type="evidence" value="ECO:0007669"/>
    <property type="project" value="UniProtKB-KW"/>
</dbReference>